<dbReference type="PRINTS" id="PR00500">
    <property type="entry name" value="POLYCYSTIN1"/>
</dbReference>
<feature type="transmembrane region" description="Helical" evidence="11">
    <location>
        <begin position="996"/>
        <end position="1016"/>
    </location>
</feature>
<dbReference type="STRING" id="30611.ENSOGAP00000007143"/>
<evidence type="ECO:0000256" key="1">
    <source>
        <dbReference type="ARBA" id="ARBA00004141"/>
    </source>
</evidence>
<feature type="transmembrane region" description="Helical" evidence="11">
    <location>
        <begin position="1085"/>
        <end position="1105"/>
    </location>
</feature>
<dbReference type="PANTHER" id="PTHR10877">
    <property type="entry name" value="POLYCYSTIN FAMILY MEMBER"/>
    <property type="match status" value="1"/>
</dbReference>
<dbReference type="EMBL" id="AAQR03081312">
    <property type="status" value="NOT_ANNOTATED_CDS"/>
    <property type="molecule type" value="Genomic_DNA"/>
</dbReference>
<evidence type="ECO:0000256" key="8">
    <source>
        <dbReference type="ARBA" id="ARBA00023157"/>
    </source>
</evidence>
<dbReference type="EMBL" id="AAQR03081317">
    <property type="status" value="NOT_ANNOTATED_CDS"/>
    <property type="molecule type" value="Genomic_DNA"/>
</dbReference>
<dbReference type="CDD" id="cd01752">
    <property type="entry name" value="PLAT_polycystin"/>
    <property type="match status" value="1"/>
</dbReference>
<feature type="transmembrane region" description="Helical" evidence="11">
    <location>
        <begin position="1036"/>
        <end position="1053"/>
    </location>
</feature>
<feature type="transmembrane region" description="Helical" evidence="11">
    <location>
        <begin position="491"/>
        <end position="512"/>
    </location>
</feature>
<dbReference type="Gene3D" id="2.60.60.20">
    <property type="entry name" value="PLAT/LH2 domain"/>
    <property type="match status" value="1"/>
</dbReference>
<feature type="transmembrane region" description="Helical" evidence="11">
    <location>
        <begin position="685"/>
        <end position="712"/>
    </location>
</feature>
<keyword evidence="6 11" id="KW-1133">Transmembrane helix</keyword>
<dbReference type="InterPro" id="IPR042060">
    <property type="entry name" value="PLAT_polycystin1"/>
</dbReference>
<comment type="similarity">
    <text evidence="2">Belongs to the polycystin family.</text>
</comment>
<dbReference type="GO" id="GO:0016020">
    <property type="term" value="C:membrane"/>
    <property type="evidence" value="ECO:0007669"/>
    <property type="project" value="UniProtKB-SubCell"/>
</dbReference>
<dbReference type="EMBL" id="AAQR03081316">
    <property type="status" value="NOT_ANNOTATED_CDS"/>
    <property type="molecule type" value="Genomic_DNA"/>
</dbReference>
<dbReference type="AlphaFoldDB" id="H0WXG3"/>
<evidence type="ECO:0000256" key="10">
    <source>
        <dbReference type="PROSITE-ProRule" id="PRU00152"/>
    </source>
</evidence>
<dbReference type="GO" id="GO:0005262">
    <property type="term" value="F:calcium channel activity"/>
    <property type="evidence" value="ECO:0007669"/>
    <property type="project" value="TreeGrafter"/>
</dbReference>
<dbReference type="InParanoid" id="H0WXG3"/>
<dbReference type="EMBL" id="AAQR03081313">
    <property type="status" value="NOT_ANNOTATED_CDS"/>
    <property type="molecule type" value="Genomic_DNA"/>
</dbReference>
<reference evidence="14" key="3">
    <citation type="submission" date="2025-09" db="UniProtKB">
        <authorList>
            <consortium name="Ensembl"/>
        </authorList>
    </citation>
    <scope>IDENTIFICATION</scope>
</reference>
<evidence type="ECO:0000256" key="6">
    <source>
        <dbReference type="ARBA" id="ARBA00022989"/>
    </source>
</evidence>
<name>H0WXG3_OTOGA</name>
<evidence type="ECO:0000256" key="3">
    <source>
        <dbReference type="ARBA" id="ARBA00022692"/>
    </source>
</evidence>
<keyword evidence="15" id="KW-1185">Reference proteome</keyword>
<dbReference type="Ensembl" id="ENSOGAT00000007981.2">
    <property type="protein sequence ID" value="ENSOGAP00000007143.2"/>
    <property type="gene ID" value="ENSOGAG00000007970.2"/>
</dbReference>
<dbReference type="Gene3D" id="1.10.287.70">
    <property type="match status" value="1"/>
</dbReference>
<dbReference type="Pfam" id="PF01477">
    <property type="entry name" value="PLAT"/>
    <property type="match status" value="1"/>
</dbReference>
<keyword evidence="3 11" id="KW-0812">Transmembrane</keyword>
<comment type="subcellular location">
    <subcellularLocation>
        <location evidence="1">Membrane</location>
        <topology evidence="1">Multi-pass membrane protein</topology>
    </subcellularLocation>
</comment>
<dbReference type="GeneTree" id="ENSGT00940000161577"/>
<evidence type="ECO:0000313" key="14">
    <source>
        <dbReference type="Ensembl" id="ENSOGAP00000007143.2"/>
    </source>
</evidence>
<dbReference type="InterPro" id="IPR000203">
    <property type="entry name" value="GPS"/>
</dbReference>
<dbReference type="PANTHER" id="PTHR10877:SF134">
    <property type="entry name" value="POLYCYSTIN-1-LIKE PROTEIN 2"/>
    <property type="match status" value="1"/>
</dbReference>
<dbReference type="SMART" id="SM00303">
    <property type="entry name" value="GPS"/>
    <property type="match status" value="1"/>
</dbReference>
<organism evidence="14 15">
    <name type="scientific">Otolemur garnettii</name>
    <name type="common">Small-eared galago</name>
    <name type="synonym">Garnett's greater bushbaby</name>
    <dbReference type="NCBI Taxonomy" id="30611"/>
    <lineage>
        <taxon>Eukaryota</taxon>
        <taxon>Metazoa</taxon>
        <taxon>Chordata</taxon>
        <taxon>Craniata</taxon>
        <taxon>Vertebrata</taxon>
        <taxon>Euteleostomi</taxon>
        <taxon>Mammalia</taxon>
        <taxon>Eutheria</taxon>
        <taxon>Euarchontoglires</taxon>
        <taxon>Primates</taxon>
        <taxon>Strepsirrhini</taxon>
        <taxon>Lorisiformes</taxon>
        <taxon>Galagidae</taxon>
        <taxon>Otolemur</taxon>
    </lineage>
</organism>
<dbReference type="Pfam" id="PF08016">
    <property type="entry name" value="PKD_channel"/>
    <property type="match status" value="1"/>
</dbReference>
<dbReference type="FunCoup" id="H0WXG3">
    <property type="interactions" value="93"/>
</dbReference>
<feature type="transmembrane region" description="Helical" evidence="11">
    <location>
        <begin position="1187"/>
        <end position="1212"/>
    </location>
</feature>
<dbReference type="SUPFAM" id="SSF49723">
    <property type="entry name" value="Lipase/lipooxygenase domain (PLAT/LH2 domain)"/>
    <property type="match status" value="1"/>
</dbReference>
<dbReference type="InterPro" id="IPR000434">
    <property type="entry name" value="PC1"/>
</dbReference>
<keyword evidence="5" id="KW-0430">Lectin</keyword>
<evidence type="ECO:0000259" key="13">
    <source>
        <dbReference type="PROSITE" id="PS50221"/>
    </source>
</evidence>
<dbReference type="GO" id="GO:0050982">
    <property type="term" value="P:detection of mechanical stimulus"/>
    <property type="evidence" value="ECO:0007669"/>
    <property type="project" value="TreeGrafter"/>
</dbReference>
<dbReference type="EMBL" id="AAQR03081319">
    <property type="status" value="NOT_ANNOTATED_CDS"/>
    <property type="molecule type" value="Genomic_DNA"/>
</dbReference>
<dbReference type="EMBL" id="AAQR03081320">
    <property type="status" value="NOT_ANNOTATED_CDS"/>
    <property type="molecule type" value="Genomic_DNA"/>
</dbReference>
<proteinExistence type="inferred from homology"/>
<feature type="domain" description="PLAT" evidence="12">
    <location>
        <begin position="287"/>
        <end position="404"/>
    </location>
</feature>
<evidence type="ECO:0000259" key="12">
    <source>
        <dbReference type="PROSITE" id="PS50095"/>
    </source>
</evidence>
<reference evidence="14" key="2">
    <citation type="submission" date="2025-08" db="UniProtKB">
        <authorList>
            <consortium name="Ensembl"/>
        </authorList>
    </citation>
    <scope>IDENTIFICATION</scope>
</reference>
<feature type="transmembrane region" description="Helical" evidence="11">
    <location>
        <begin position="450"/>
        <end position="471"/>
    </location>
</feature>
<dbReference type="Gene3D" id="2.60.220.50">
    <property type="match status" value="1"/>
</dbReference>
<keyword evidence="4" id="KW-0732">Signal</keyword>
<sequence length="1241" mass="139753">LLHNNPCSWFQMMSFPKSPFQAQSHFDVSGTVGGLCLTSPSGRLIPVMNLSENIEILLPRPPERHSDPTVLNLTSPEALQVNVTSREAALGIQLHWRPSIRLTLSLGFGYHPNETSYDAQTHLLPAAAPADEMSTWILSPRDLHFGEGVYYLTVVPEADMEPASGRDLTVGITTFLSHCVFWDEVQEMWDNSGCQVGPRTSPSQTHCLCNHLTFFGSTFLVMPNAVDVRQTAELFATFEDNPVVVATVGCLCVVYVLAVIWARRKDAQDQAKVKVTVLEDNDPFAQYHYLVTVYTGHRRGAATSSKVTLTLYGLDGESEPHHLSDPDTPVFERGGVDAFLLSTLFPLGELQSLRLWHDNSGDRPSWYVSRVLVCDLAMDQKWYFLCNSWLSIDVGDCVLDKVFPVATEQDRKQFSHLFFMKTSTGFQDGHIWYSIFSRSAWSNFTRVQRVSCCFSLLLCTMLTSIMFWSIPQDPAEQKMDLGKIEFTWQEVMIGLESSLLMFPINLLIVQIFRNTRPRAVKELDTKKISLCLSLLSSLPSMLLLTVNDYLEHLALNNSNEVYVLCLCQHDPWCMWPASYLLRQCLYLQLKHLEQALQLVGPHGFPQQHSHTRALQQLQTLKGCLGGQPGSLAPAYTSPDPLPQAEMIQNSSEYSGRPGTYSPLKSTSQFMTIVIRMSRPPGGLPWWCIFVGWLLVAATSVVAAFFTMLYGLHYGRASSLRWLLSMAVSFMESMFITQPLKVLGFAAFFALVLKRVDEEEDMTAPLAGHLSHPDSLVPLGRRNSSRDVYQPPLTTTIEKMRAAHLKEQKAFALIREILDPSFFLTLKILQQPLLAIRTKFKCPTVASATLSALSGPRKPLDVAAEWGVHIWLDGLQNRAKGKKKVVNDTHVGLGLFLTAKPVLPTNTEARDRPGMVYFRIRAGRCGRNTLPFPWGILCLRRTIVTILVKLASKHPYPQIITKQKSKNKKNKKKTLKCTFFTHAALQSLRLYPFTDGWHPFVVAAELVYFLFLLYYMVVQGKLMRRQKWGYFRSKWNLLELTIILASWSALAMFVKRAILAERDIQHCRTHRKEGVSFGETAAADAAVGYIMAFLVLLSTVKLWHLLRLNPKMNMITSALRRAWGDISGFVIVILIMLLAYSIASNLIFGWKLRSYKTLFDAAETMISLQLGVFNYEEVLAYSPVLGSFLIGSCIVFMTFVVLNLFISVILVAFSEEQKCPQLSEEGEIADLLLMKILSLLGI</sequence>
<dbReference type="OMA" id="AVKRKWH"/>
<feature type="transmembrane region" description="Helical" evidence="11">
    <location>
        <begin position="1125"/>
        <end position="1147"/>
    </location>
</feature>
<evidence type="ECO:0000256" key="9">
    <source>
        <dbReference type="ARBA" id="ARBA00023180"/>
    </source>
</evidence>
<evidence type="ECO:0008006" key="16">
    <source>
        <dbReference type="Google" id="ProtNLM"/>
    </source>
</evidence>
<dbReference type="InterPro" id="IPR001024">
    <property type="entry name" value="PLAT/LH2_dom"/>
</dbReference>
<dbReference type="EMBL" id="AAQR03081315">
    <property type="status" value="NOT_ANNOTATED_CDS"/>
    <property type="molecule type" value="Genomic_DNA"/>
</dbReference>
<evidence type="ECO:0000256" key="2">
    <source>
        <dbReference type="ARBA" id="ARBA00007200"/>
    </source>
</evidence>
<dbReference type="FunFam" id="2.60.60.20:FF:000008">
    <property type="entry name" value="Polycystic kidney disease 1-like 2, isoform CRA_a"/>
    <property type="match status" value="1"/>
</dbReference>
<feature type="transmembrane region" description="Helical" evidence="11">
    <location>
        <begin position="243"/>
        <end position="262"/>
    </location>
</feature>
<dbReference type="GO" id="GO:0030246">
    <property type="term" value="F:carbohydrate binding"/>
    <property type="evidence" value="ECO:0007669"/>
    <property type="project" value="UniProtKB-KW"/>
</dbReference>
<evidence type="ECO:0000256" key="11">
    <source>
        <dbReference type="SAM" id="Phobius"/>
    </source>
</evidence>
<evidence type="ECO:0000256" key="5">
    <source>
        <dbReference type="ARBA" id="ARBA00022734"/>
    </source>
</evidence>
<keyword evidence="9" id="KW-0325">Glycoprotein</keyword>
<dbReference type="Pfam" id="PF01825">
    <property type="entry name" value="GPS"/>
    <property type="match status" value="1"/>
</dbReference>
<dbReference type="PROSITE" id="PS50095">
    <property type="entry name" value="PLAT"/>
    <property type="match status" value="1"/>
</dbReference>
<dbReference type="EMBL" id="AAQR03081318">
    <property type="status" value="NOT_ANNOTATED_CDS"/>
    <property type="molecule type" value="Genomic_DNA"/>
</dbReference>
<keyword evidence="8" id="KW-1015">Disulfide bond</keyword>
<dbReference type="HOGENOM" id="CLU_000913_1_0_1"/>
<dbReference type="FunFam" id="2.60.220.50:FF:000029">
    <property type="entry name" value="Polycystic kidney disease protein 1-like 2"/>
    <property type="match status" value="1"/>
</dbReference>
<reference evidence="15" key="1">
    <citation type="submission" date="2011-03" db="EMBL/GenBank/DDBJ databases">
        <title>Version 3 of the genome sequence of Otolemur garnettii (Bushbaby).</title>
        <authorList>
            <consortium name="The Broad Institute Genome Sequencing Platform"/>
            <person name="Di Palma F."/>
            <person name="Johnson J."/>
            <person name="Lander E.S."/>
            <person name="Lindblad-Toh K."/>
            <person name="Jaffe D.B."/>
            <person name="Gnerre S."/>
            <person name="MacCallum I."/>
            <person name="Przybylski D."/>
            <person name="Ribeiro F.J."/>
            <person name="Burton J.N."/>
            <person name="Walker B.J."/>
            <person name="Sharpe T."/>
            <person name="Hall G."/>
        </authorList>
    </citation>
    <scope>NUCLEOTIDE SEQUENCE [LARGE SCALE GENOMIC DNA]</scope>
</reference>
<dbReference type="PROSITE" id="PS50221">
    <property type="entry name" value="GAIN_B"/>
    <property type="match status" value="1"/>
</dbReference>
<feature type="domain" description="GAIN-B" evidence="13">
    <location>
        <begin position="69"/>
        <end position="228"/>
    </location>
</feature>
<dbReference type="eggNOG" id="KOG3599">
    <property type="taxonomic scope" value="Eukaryota"/>
</dbReference>
<dbReference type="InterPro" id="IPR057244">
    <property type="entry name" value="GAIN_B"/>
</dbReference>
<dbReference type="FunFam" id="1.10.287.70:FF:000086">
    <property type="entry name" value="Polycystic kidney disease 2"/>
    <property type="match status" value="1"/>
</dbReference>
<dbReference type="EMBL" id="AAQR03081314">
    <property type="status" value="NOT_ANNOTATED_CDS"/>
    <property type="molecule type" value="Genomic_DNA"/>
</dbReference>
<dbReference type="InterPro" id="IPR051223">
    <property type="entry name" value="Polycystin"/>
</dbReference>
<dbReference type="Proteomes" id="UP000005225">
    <property type="component" value="Unassembled WGS sequence"/>
</dbReference>
<dbReference type="SMART" id="SM00308">
    <property type="entry name" value="LH2"/>
    <property type="match status" value="1"/>
</dbReference>
<dbReference type="InterPro" id="IPR036392">
    <property type="entry name" value="PLAT/LH2_dom_sf"/>
</dbReference>
<evidence type="ECO:0000256" key="7">
    <source>
        <dbReference type="ARBA" id="ARBA00023136"/>
    </source>
</evidence>
<evidence type="ECO:0000256" key="4">
    <source>
        <dbReference type="ARBA" id="ARBA00022729"/>
    </source>
</evidence>
<accession>H0WXG3</accession>
<protein>
    <recommendedName>
        <fullName evidence="16">Polycystin 1 like 3, transient receptor potential channel interacting</fullName>
    </recommendedName>
</protein>
<evidence type="ECO:0000313" key="15">
    <source>
        <dbReference type="Proteomes" id="UP000005225"/>
    </source>
</evidence>
<comment type="caution">
    <text evidence="10">Lacks conserved residue(s) required for the propagation of feature annotation.</text>
</comment>
<dbReference type="InterPro" id="IPR046338">
    <property type="entry name" value="GAIN_dom_sf"/>
</dbReference>
<keyword evidence="7 11" id="KW-0472">Membrane</keyword>
<dbReference type="InterPro" id="IPR013122">
    <property type="entry name" value="PKD1_2_channel"/>
</dbReference>